<evidence type="ECO:0000256" key="1">
    <source>
        <dbReference type="SAM" id="Phobius"/>
    </source>
</evidence>
<feature type="transmembrane region" description="Helical" evidence="1">
    <location>
        <begin position="273"/>
        <end position="294"/>
    </location>
</feature>
<dbReference type="OrthoDB" id="6811319at2"/>
<protein>
    <submittedName>
        <fullName evidence="2">Uncharacterized protein</fullName>
    </submittedName>
</protein>
<keyword evidence="1" id="KW-0472">Membrane</keyword>
<organism evidence="2 3">
    <name type="scientific">Methylomonas lenta</name>
    <dbReference type="NCBI Taxonomy" id="980561"/>
    <lineage>
        <taxon>Bacteria</taxon>
        <taxon>Pseudomonadati</taxon>
        <taxon>Pseudomonadota</taxon>
        <taxon>Gammaproteobacteria</taxon>
        <taxon>Methylococcales</taxon>
        <taxon>Methylococcaceae</taxon>
        <taxon>Methylomonas</taxon>
    </lineage>
</organism>
<feature type="transmembrane region" description="Helical" evidence="1">
    <location>
        <begin position="93"/>
        <end position="126"/>
    </location>
</feature>
<accession>A0A177NGK8</accession>
<feature type="transmembrane region" description="Helical" evidence="1">
    <location>
        <begin position="300"/>
        <end position="324"/>
    </location>
</feature>
<name>A0A177NGK8_9GAMM</name>
<dbReference type="AlphaFoldDB" id="A0A177NGK8"/>
<feature type="transmembrane region" description="Helical" evidence="1">
    <location>
        <begin position="178"/>
        <end position="201"/>
    </location>
</feature>
<proteinExistence type="predicted"/>
<keyword evidence="3" id="KW-1185">Reference proteome</keyword>
<gene>
    <name evidence="2" type="ORF">A1359_00085</name>
</gene>
<dbReference type="EMBL" id="LUUI01000091">
    <property type="protein sequence ID" value="OAI16992.1"/>
    <property type="molecule type" value="Genomic_DNA"/>
</dbReference>
<comment type="caution">
    <text evidence="2">The sequence shown here is derived from an EMBL/GenBank/DDBJ whole genome shotgun (WGS) entry which is preliminary data.</text>
</comment>
<sequence length="349" mass="39793">MSAQGITLPYQASRLNLSVSFRFLLSLYAIVPVCVLLQLLDRWVFNHALLDMLPSSPSHFLLFQILFGTPHIIASNLLLFSHADYVSCFKNKLIGMSLFIVVFFGVGSLFIPYRALYIITACWTVYHVLKQQHGIAKAVCRLPNWAFYLQLWLSVSAGIFIYLGIFLKNSLTPQQAELVLQISSMLTIVLIASTFVCQKFVPSRFGWYFLWANTLLVVASWYVYSQQYYFLAILMPRLVHDITAYSFYVSHDVNRHSQHADNGLFKLTSRCHLPAALVLPLLSLVLTYLLQAYGDDLVNLVLQTLFATQIYKAVTLGVIGYLALMHYYTESFVWAAGSPLRRYIRFSGF</sequence>
<keyword evidence="1" id="KW-1133">Transmembrane helix</keyword>
<reference evidence="2 3" key="1">
    <citation type="submission" date="2016-03" db="EMBL/GenBank/DDBJ databases">
        <authorList>
            <person name="Ploux O."/>
        </authorList>
    </citation>
    <scope>NUCLEOTIDE SEQUENCE [LARGE SCALE GENOMIC DNA]</scope>
    <source>
        <strain evidence="2 3">R-45370</strain>
    </source>
</reference>
<feature type="transmembrane region" description="Helical" evidence="1">
    <location>
        <begin position="207"/>
        <end position="224"/>
    </location>
</feature>
<feature type="transmembrane region" description="Helical" evidence="1">
    <location>
        <begin position="21"/>
        <end position="40"/>
    </location>
</feature>
<keyword evidence="1" id="KW-0812">Transmembrane</keyword>
<evidence type="ECO:0000313" key="2">
    <source>
        <dbReference type="EMBL" id="OAI16992.1"/>
    </source>
</evidence>
<feature type="transmembrane region" description="Helical" evidence="1">
    <location>
        <begin position="60"/>
        <end position="81"/>
    </location>
</feature>
<evidence type="ECO:0000313" key="3">
    <source>
        <dbReference type="Proteomes" id="UP000078476"/>
    </source>
</evidence>
<dbReference type="Proteomes" id="UP000078476">
    <property type="component" value="Unassembled WGS sequence"/>
</dbReference>
<dbReference type="RefSeq" id="WP_066980313.1">
    <property type="nucleotide sequence ID" value="NZ_LUUI01000091.1"/>
</dbReference>
<feature type="transmembrane region" description="Helical" evidence="1">
    <location>
        <begin position="146"/>
        <end position="166"/>
    </location>
</feature>